<dbReference type="InterPro" id="IPR002716">
    <property type="entry name" value="PIN_dom"/>
</dbReference>
<feature type="compositionally biased region" description="Polar residues" evidence="1">
    <location>
        <begin position="100"/>
        <end position="113"/>
    </location>
</feature>
<feature type="compositionally biased region" description="Low complexity" evidence="1">
    <location>
        <begin position="758"/>
        <end position="779"/>
    </location>
</feature>
<sequence length="925" mass="98067">METSKLGSDSPETFTPPDGTKNRRQSRKRKARDDDDDDDDNNREDGGGELAMPGTSWHGPWTSSRVNSKTSVPAKPDRRQQKPADEPPVKRRAVGKPNAPATTTRPPSASLTVAVSAKKGEKLTASSSPGGVLTRAAAAGLLERRPERVRRFEASANERGSAVRPAEPRGVARRDSQGSPRDGQGKAEEAASSRATGGERTGLALKCKSAREVSRSKLAENVQSSGRGSGKKEGAVPSAVKPSRRAELERDDDGGDVGEGSGKGWSFSWNRVRPLGAEGRRPAARPASKGGAKPAAARRGTSEAECRLKVPAKKRAPSVTSKRPKVQLKIGPGRPAAVLGAGREEQGRLTAKNNTKLRAGGEEEEEERAIPELCINAVRVKERGRHNEGKSVVERGRLKVAVVPPKVRLPVQPDWEMTAVVETETAPSGHDDPPRSALPVVGDEGGGGQPCSMEVDFPAPSFASGGTAGGLLEESNNDGVLQCILQCTQQHPSAHTLLLLTDDVNLCSKALVSGLNACTVRNLAAELGRIADEEAGAPALPRRVAPSSPECQLAAVMNHSIARAGDRTPVSTRGQGPIGRGQKDAGSQLTQRIHRLLHTDFKDALAAIVEEEMKLAYDDKWLDVVCMPPPYTLAHALHCLNKHWTAVFGSVVRRGLQQTVMALQKQQHRRVWGRTGAADARGAPACLDRALEVLREFGKRSAYGGSVPRAYAALMPLKRLGNQEVAVGGDEVAAVGGDEVAADDEAAAEEEATSTRSAPRAAEGPAVADAGAPGADAGPAIRDPWEVLEDVWRAVDQSRDLICGHAGRLNGSAGVSSVAQPEWAFLQELVPAVRNLASSVGAVLESNCSEHSITQLCIVLQGFVNCQVLRLRQCTLTPQSLFQCLFGPQQREKLEIGCAQLVEAAAALEGARLSLMPHAQLSGWS</sequence>
<feature type="compositionally biased region" description="Basic and acidic residues" evidence="1">
    <location>
        <begin position="166"/>
        <end position="176"/>
    </location>
</feature>
<evidence type="ECO:0000313" key="3">
    <source>
        <dbReference type="Proteomes" id="UP001318040"/>
    </source>
</evidence>
<dbReference type="PANTHER" id="PTHR16161:SF0">
    <property type="entry name" value="TRANSCRIPTIONAL PROTEIN SWT1"/>
    <property type="match status" value="1"/>
</dbReference>
<dbReference type="AlphaFoldDB" id="A0AAJ7U4H2"/>
<dbReference type="Gene3D" id="3.40.50.1010">
    <property type="entry name" value="5'-nuclease"/>
    <property type="match status" value="1"/>
</dbReference>
<feature type="region of interest" description="Disordered" evidence="1">
    <location>
        <begin position="566"/>
        <end position="586"/>
    </location>
</feature>
<proteinExistence type="predicted"/>
<reference evidence="4" key="1">
    <citation type="submission" date="2025-08" db="UniProtKB">
        <authorList>
            <consortium name="RefSeq"/>
        </authorList>
    </citation>
    <scope>IDENTIFICATION</scope>
    <source>
        <tissue evidence="4">Sperm</tissue>
    </source>
</reference>
<protein>
    <submittedName>
        <fullName evidence="4">Transcriptional protein SWT1</fullName>
    </submittedName>
</protein>
<feature type="domain" description="PIN" evidence="2">
    <location>
        <begin position="474"/>
        <end position="520"/>
    </location>
</feature>
<dbReference type="CTD" id="54823"/>
<evidence type="ECO:0000256" key="1">
    <source>
        <dbReference type="SAM" id="MobiDB-lite"/>
    </source>
</evidence>
<dbReference type="PANTHER" id="PTHR16161">
    <property type="entry name" value="TRANSCRIPTIONAL PROTEIN SWT1"/>
    <property type="match status" value="1"/>
</dbReference>
<organism evidence="3 4">
    <name type="scientific">Petromyzon marinus</name>
    <name type="common">Sea lamprey</name>
    <dbReference type="NCBI Taxonomy" id="7757"/>
    <lineage>
        <taxon>Eukaryota</taxon>
        <taxon>Metazoa</taxon>
        <taxon>Chordata</taxon>
        <taxon>Craniata</taxon>
        <taxon>Vertebrata</taxon>
        <taxon>Cyclostomata</taxon>
        <taxon>Hyperoartia</taxon>
        <taxon>Petromyzontiformes</taxon>
        <taxon>Petromyzontidae</taxon>
        <taxon>Petromyzon</taxon>
    </lineage>
</organism>
<dbReference type="Proteomes" id="UP001318040">
    <property type="component" value="Chromosome 50"/>
</dbReference>
<feature type="compositionally biased region" description="Basic and acidic residues" evidence="1">
    <location>
        <begin position="209"/>
        <end position="218"/>
    </location>
</feature>
<dbReference type="Pfam" id="PF13638">
    <property type="entry name" value="PIN_4"/>
    <property type="match status" value="1"/>
</dbReference>
<feature type="compositionally biased region" description="Basic and acidic residues" evidence="1">
    <location>
        <begin position="142"/>
        <end position="153"/>
    </location>
</feature>
<evidence type="ECO:0000259" key="2">
    <source>
        <dbReference type="Pfam" id="PF13638"/>
    </source>
</evidence>
<feature type="compositionally biased region" description="Basic residues" evidence="1">
    <location>
        <begin position="310"/>
        <end position="326"/>
    </location>
</feature>
<dbReference type="KEGG" id="pmrn:116953193"/>
<dbReference type="RefSeq" id="XP_032829034.1">
    <property type="nucleotide sequence ID" value="XM_032973143.1"/>
</dbReference>
<feature type="compositionally biased region" description="Low complexity" evidence="1">
    <location>
        <begin position="284"/>
        <end position="299"/>
    </location>
</feature>
<feature type="compositionally biased region" description="Polar residues" evidence="1">
    <location>
        <begin position="61"/>
        <end position="71"/>
    </location>
</feature>
<feature type="compositionally biased region" description="Acidic residues" evidence="1">
    <location>
        <begin position="740"/>
        <end position="752"/>
    </location>
</feature>
<name>A0AAJ7U4H2_PETMA</name>
<feature type="compositionally biased region" description="Basic and acidic residues" evidence="1">
    <location>
        <begin position="75"/>
        <end position="89"/>
    </location>
</feature>
<dbReference type="GO" id="GO:0005634">
    <property type="term" value="C:nucleus"/>
    <property type="evidence" value="ECO:0007669"/>
    <property type="project" value="TreeGrafter"/>
</dbReference>
<feature type="region of interest" description="Disordered" evidence="1">
    <location>
        <begin position="1"/>
        <end position="115"/>
    </location>
</feature>
<feature type="region of interest" description="Disordered" evidence="1">
    <location>
        <begin position="739"/>
        <end position="779"/>
    </location>
</feature>
<feature type="region of interest" description="Disordered" evidence="1">
    <location>
        <begin position="139"/>
        <end position="364"/>
    </location>
</feature>
<accession>A0AAJ7U4H2</accession>
<keyword evidence="3" id="KW-1185">Reference proteome</keyword>
<gene>
    <name evidence="4" type="primary">SWT1</name>
</gene>
<evidence type="ECO:0000313" key="4">
    <source>
        <dbReference type="RefSeq" id="XP_032829034.1"/>
    </source>
</evidence>
<dbReference type="InterPro" id="IPR052626">
    <property type="entry name" value="SWT1_Regulator"/>
</dbReference>
<feature type="compositionally biased region" description="Polar residues" evidence="1">
    <location>
        <begin position="1"/>
        <end position="13"/>
    </location>
</feature>